<dbReference type="InParanoid" id="A0A165PBY3"/>
<dbReference type="Proteomes" id="UP000076761">
    <property type="component" value="Unassembled WGS sequence"/>
</dbReference>
<evidence type="ECO:0000256" key="3">
    <source>
        <dbReference type="ARBA" id="ARBA00022679"/>
    </source>
</evidence>
<dbReference type="STRING" id="1314782.A0A165PBY3"/>
<keyword evidence="8" id="KW-1185">Reference proteome</keyword>
<dbReference type="PANTHER" id="PTHR21367">
    <property type="entry name" value="ARGININE-TRNA-PROTEIN TRANSFERASE 1"/>
    <property type="match status" value="1"/>
</dbReference>
<dbReference type="InterPro" id="IPR030700">
    <property type="entry name" value="N-end_Aminoacyl_Trfase"/>
</dbReference>
<dbReference type="InterPro" id="IPR007471">
    <property type="entry name" value="N-end_Aminoacyl_Trfase_N"/>
</dbReference>
<evidence type="ECO:0000256" key="1">
    <source>
        <dbReference type="ARBA" id="ARBA00009991"/>
    </source>
</evidence>
<dbReference type="InterPro" id="IPR007472">
    <property type="entry name" value="N-end_Aminoacyl_Trfase_C"/>
</dbReference>
<evidence type="ECO:0000313" key="8">
    <source>
        <dbReference type="Proteomes" id="UP000076761"/>
    </source>
</evidence>
<feature type="domain" description="N-end aminoacyl transferase N-terminal" evidence="5">
    <location>
        <begin position="15"/>
        <end position="95"/>
    </location>
</feature>
<dbReference type="FunCoup" id="A0A165PBY3">
    <property type="interactions" value="688"/>
</dbReference>
<name>A0A165PBY3_9AGAM</name>
<proteinExistence type="inferred from homology"/>
<keyword evidence="4" id="KW-0012">Acyltransferase</keyword>
<sequence>MAALSMIIPYPPSASTCGYCSPPGERSKTRSSYKAGSVIAVGPGLSCEVYQKMIDRGWRRSGTYCYKPDLRRSCCPQYTIRLDALEFKPSRSHRKLVHRWNRFILEGDSSDKMDGSQSSKPKVKGANNASFHLISSIHESERSFISDGESVHAFEVTLEPSSYTDEKFALYEKYQAEIHMDFDNAPSGFKRFLVESPLQHERISYPSQRPAHLPETYGSYHQLYRVDGQLIAMGVIDILPGCVSSVYFMYDKRWEKYSLGKLSAMRETALTRELHDAGISGLSSMYMGFYIHSCQKMRYKADYSPSYLADPEEYTWHSLDKCIPLLEENKYVCFSHPEHSIPHGAPIPERPAPPMLSDDELQQINVFMKVEHRQIIVSPMNHSHGWDNVDTRKTVLYNIDALGIELSKEILWFVHSNDGESESE</sequence>
<evidence type="ECO:0000259" key="5">
    <source>
        <dbReference type="Pfam" id="PF04376"/>
    </source>
</evidence>
<reference evidence="7 8" key="1">
    <citation type="journal article" date="2016" name="Mol. Biol. Evol.">
        <title>Comparative Genomics of Early-Diverging Mushroom-Forming Fungi Provides Insights into the Origins of Lignocellulose Decay Capabilities.</title>
        <authorList>
            <person name="Nagy L.G."/>
            <person name="Riley R."/>
            <person name="Tritt A."/>
            <person name="Adam C."/>
            <person name="Daum C."/>
            <person name="Floudas D."/>
            <person name="Sun H."/>
            <person name="Yadav J.S."/>
            <person name="Pangilinan J."/>
            <person name="Larsson K.H."/>
            <person name="Matsuura K."/>
            <person name="Barry K."/>
            <person name="Labutti K."/>
            <person name="Kuo R."/>
            <person name="Ohm R.A."/>
            <person name="Bhattacharya S.S."/>
            <person name="Shirouzu T."/>
            <person name="Yoshinaga Y."/>
            <person name="Martin F.M."/>
            <person name="Grigoriev I.V."/>
            <person name="Hibbett D.S."/>
        </authorList>
    </citation>
    <scope>NUCLEOTIDE SEQUENCE [LARGE SCALE GENOMIC DNA]</scope>
    <source>
        <strain evidence="7 8">HHB14362 ss-1</strain>
    </source>
</reference>
<evidence type="ECO:0000256" key="2">
    <source>
        <dbReference type="ARBA" id="ARBA00012025"/>
    </source>
</evidence>
<organism evidence="7 8">
    <name type="scientific">Neolentinus lepideus HHB14362 ss-1</name>
    <dbReference type="NCBI Taxonomy" id="1314782"/>
    <lineage>
        <taxon>Eukaryota</taxon>
        <taxon>Fungi</taxon>
        <taxon>Dikarya</taxon>
        <taxon>Basidiomycota</taxon>
        <taxon>Agaricomycotina</taxon>
        <taxon>Agaricomycetes</taxon>
        <taxon>Gloeophyllales</taxon>
        <taxon>Gloeophyllaceae</taxon>
        <taxon>Neolentinus</taxon>
    </lineage>
</organism>
<dbReference type="Pfam" id="PF04376">
    <property type="entry name" value="ATE_N"/>
    <property type="match status" value="1"/>
</dbReference>
<dbReference type="GO" id="GO:0005737">
    <property type="term" value="C:cytoplasm"/>
    <property type="evidence" value="ECO:0007669"/>
    <property type="project" value="TreeGrafter"/>
</dbReference>
<dbReference type="Pfam" id="PF04377">
    <property type="entry name" value="ATE_C"/>
    <property type="match status" value="1"/>
</dbReference>
<dbReference type="GO" id="GO:0004057">
    <property type="term" value="F:arginyl-tRNA--protein transferase activity"/>
    <property type="evidence" value="ECO:0007669"/>
    <property type="project" value="UniProtKB-EC"/>
</dbReference>
<gene>
    <name evidence="7" type="ORF">NEOLEDRAFT_1100325</name>
</gene>
<dbReference type="PANTHER" id="PTHR21367:SF1">
    <property type="entry name" value="ARGINYL-TRNA--PROTEIN TRANSFERASE 1"/>
    <property type="match status" value="1"/>
</dbReference>
<accession>A0A165PBY3</accession>
<feature type="domain" description="N-end rule aminoacyl transferase C-terminal" evidence="6">
    <location>
        <begin position="166"/>
        <end position="309"/>
    </location>
</feature>
<protein>
    <recommendedName>
        <fullName evidence="2">arginyltransferase</fullName>
        <ecNumber evidence="2">2.3.2.8</ecNumber>
    </recommendedName>
</protein>
<keyword evidence="3" id="KW-0808">Transferase</keyword>
<dbReference type="EC" id="2.3.2.8" evidence="2"/>
<evidence type="ECO:0000256" key="4">
    <source>
        <dbReference type="ARBA" id="ARBA00023315"/>
    </source>
</evidence>
<evidence type="ECO:0000259" key="6">
    <source>
        <dbReference type="Pfam" id="PF04377"/>
    </source>
</evidence>
<evidence type="ECO:0000313" key="7">
    <source>
        <dbReference type="EMBL" id="KZT20813.1"/>
    </source>
</evidence>
<dbReference type="EMBL" id="KV425615">
    <property type="protein sequence ID" value="KZT20813.1"/>
    <property type="molecule type" value="Genomic_DNA"/>
</dbReference>
<dbReference type="OrthoDB" id="74183at2759"/>
<comment type="similarity">
    <text evidence="1">Belongs to the R-transferase family.</text>
</comment>
<dbReference type="AlphaFoldDB" id="A0A165PBY3"/>